<accession>A0AAD6XY39</accession>
<keyword evidence="1" id="KW-0812">Transmembrane</keyword>
<name>A0AAD6XY39_9AGAR</name>
<proteinExistence type="predicted"/>
<dbReference type="AlphaFoldDB" id="A0AAD6XY39"/>
<dbReference type="EMBL" id="JARJCN010000011">
    <property type="protein sequence ID" value="KAJ7096568.1"/>
    <property type="molecule type" value="Genomic_DNA"/>
</dbReference>
<dbReference type="Proteomes" id="UP001222325">
    <property type="component" value="Unassembled WGS sequence"/>
</dbReference>
<evidence type="ECO:0000256" key="1">
    <source>
        <dbReference type="SAM" id="Phobius"/>
    </source>
</evidence>
<feature type="transmembrane region" description="Helical" evidence="1">
    <location>
        <begin position="55"/>
        <end position="78"/>
    </location>
</feature>
<sequence length="205" mass="21297">MGSYTSVMNDTGSTLYIKYAANHVALDVAAIVTAVLGVIAAAVTGGIIAAGISAAVMSATLGVAGGALSLAALVTGVIDFTAKDSGYHTVGPGGTYRSQKLTLSLVHQADVKLTAVVDDNTVNMWSGSFTVFTGPTAGSTKKYKMSQQLSKLDSKQVVIHDIDNPSDLARDLFSNFTRVNYPHFNTTGFTKKLALQQSCSLAALD</sequence>
<gene>
    <name evidence="2" type="ORF">B0H15DRAFT_946043</name>
</gene>
<protein>
    <submittedName>
        <fullName evidence="2">Uncharacterized protein</fullName>
    </submittedName>
</protein>
<reference evidence="2" key="1">
    <citation type="submission" date="2023-03" db="EMBL/GenBank/DDBJ databases">
        <title>Massive genome expansion in bonnet fungi (Mycena s.s.) driven by repeated elements and novel gene families across ecological guilds.</title>
        <authorList>
            <consortium name="Lawrence Berkeley National Laboratory"/>
            <person name="Harder C.B."/>
            <person name="Miyauchi S."/>
            <person name="Viragh M."/>
            <person name="Kuo A."/>
            <person name="Thoen E."/>
            <person name="Andreopoulos B."/>
            <person name="Lu D."/>
            <person name="Skrede I."/>
            <person name="Drula E."/>
            <person name="Henrissat B."/>
            <person name="Morin E."/>
            <person name="Kohler A."/>
            <person name="Barry K."/>
            <person name="LaButti K."/>
            <person name="Morin E."/>
            <person name="Salamov A."/>
            <person name="Lipzen A."/>
            <person name="Mereny Z."/>
            <person name="Hegedus B."/>
            <person name="Baldrian P."/>
            <person name="Stursova M."/>
            <person name="Weitz H."/>
            <person name="Taylor A."/>
            <person name="Grigoriev I.V."/>
            <person name="Nagy L.G."/>
            <person name="Martin F."/>
            <person name="Kauserud H."/>
        </authorList>
    </citation>
    <scope>NUCLEOTIDE SEQUENCE</scope>
    <source>
        <strain evidence="2">CBHHK173m</strain>
    </source>
</reference>
<evidence type="ECO:0000313" key="3">
    <source>
        <dbReference type="Proteomes" id="UP001222325"/>
    </source>
</evidence>
<evidence type="ECO:0000313" key="2">
    <source>
        <dbReference type="EMBL" id="KAJ7096568.1"/>
    </source>
</evidence>
<keyword evidence="1" id="KW-0472">Membrane</keyword>
<organism evidence="2 3">
    <name type="scientific">Mycena belliarum</name>
    <dbReference type="NCBI Taxonomy" id="1033014"/>
    <lineage>
        <taxon>Eukaryota</taxon>
        <taxon>Fungi</taxon>
        <taxon>Dikarya</taxon>
        <taxon>Basidiomycota</taxon>
        <taxon>Agaricomycotina</taxon>
        <taxon>Agaricomycetes</taxon>
        <taxon>Agaricomycetidae</taxon>
        <taxon>Agaricales</taxon>
        <taxon>Marasmiineae</taxon>
        <taxon>Mycenaceae</taxon>
        <taxon>Mycena</taxon>
    </lineage>
</organism>
<keyword evidence="3" id="KW-1185">Reference proteome</keyword>
<comment type="caution">
    <text evidence="2">The sequence shown here is derived from an EMBL/GenBank/DDBJ whole genome shotgun (WGS) entry which is preliminary data.</text>
</comment>
<feature type="transmembrane region" description="Helical" evidence="1">
    <location>
        <begin position="24"/>
        <end position="49"/>
    </location>
</feature>
<keyword evidence="1" id="KW-1133">Transmembrane helix</keyword>